<sequence>MRLSVAALIYPEANTSILALIAKAKRAEKQENMEYASHNGNCFSNGNDRENFNDNKHQNTKHSNNKSNCNNDNHIQSANYLLFRDPTYGGFLRTCGQTACRPSRESPPQDWG</sequence>
<keyword evidence="2" id="KW-1185">Reference proteome</keyword>
<evidence type="ECO:0000313" key="2">
    <source>
        <dbReference type="Proteomes" id="UP001165960"/>
    </source>
</evidence>
<dbReference type="EMBL" id="QTSX02002371">
    <property type="protein sequence ID" value="KAJ9075787.1"/>
    <property type="molecule type" value="Genomic_DNA"/>
</dbReference>
<protein>
    <submittedName>
        <fullName evidence="1">Uncharacterized protein</fullName>
    </submittedName>
</protein>
<dbReference type="Proteomes" id="UP001165960">
    <property type="component" value="Unassembled WGS sequence"/>
</dbReference>
<evidence type="ECO:0000313" key="1">
    <source>
        <dbReference type="EMBL" id="KAJ9075787.1"/>
    </source>
</evidence>
<gene>
    <name evidence="1" type="ORF">DSO57_1032313</name>
</gene>
<comment type="caution">
    <text evidence="1">The sequence shown here is derived from an EMBL/GenBank/DDBJ whole genome shotgun (WGS) entry which is preliminary data.</text>
</comment>
<organism evidence="1 2">
    <name type="scientific">Entomophthora muscae</name>
    <dbReference type="NCBI Taxonomy" id="34485"/>
    <lineage>
        <taxon>Eukaryota</taxon>
        <taxon>Fungi</taxon>
        <taxon>Fungi incertae sedis</taxon>
        <taxon>Zoopagomycota</taxon>
        <taxon>Entomophthoromycotina</taxon>
        <taxon>Entomophthoromycetes</taxon>
        <taxon>Entomophthorales</taxon>
        <taxon>Entomophthoraceae</taxon>
        <taxon>Entomophthora</taxon>
    </lineage>
</organism>
<name>A0ACC2TMF7_9FUNG</name>
<reference evidence="1" key="1">
    <citation type="submission" date="2022-04" db="EMBL/GenBank/DDBJ databases">
        <title>Genome of the entomopathogenic fungus Entomophthora muscae.</title>
        <authorList>
            <person name="Elya C."/>
            <person name="Lovett B.R."/>
            <person name="Lee E."/>
            <person name="Macias A.M."/>
            <person name="Hajek A.E."/>
            <person name="De Bivort B.L."/>
            <person name="Kasson M.T."/>
            <person name="De Fine Licht H.H."/>
            <person name="Stajich J.E."/>
        </authorList>
    </citation>
    <scope>NUCLEOTIDE SEQUENCE</scope>
    <source>
        <strain evidence="1">Berkeley</strain>
    </source>
</reference>
<accession>A0ACC2TMF7</accession>
<proteinExistence type="predicted"/>